<dbReference type="GO" id="GO:0005615">
    <property type="term" value="C:extracellular space"/>
    <property type="evidence" value="ECO:0007669"/>
    <property type="project" value="TreeGrafter"/>
</dbReference>
<evidence type="ECO:0000259" key="2">
    <source>
        <dbReference type="PROSITE" id="PS51406"/>
    </source>
</evidence>
<dbReference type="Proteomes" id="UP001186944">
    <property type="component" value="Unassembled WGS sequence"/>
</dbReference>
<sequence>MSYHDNREFTTKDRDHDSWSRDNCAVDWKGAWWYRSCHHSNLNGEYGRRDNKGVVWHEYPSSRYMKATTMKMRCTVTTA</sequence>
<reference evidence="3" key="1">
    <citation type="submission" date="2019-08" db="EMBL/GenBank/DDBJ databases">
        <title>The improved chromosome-level genome for the pearl oyster Pinctada fucata martensii using PacBio sequencing and Hi-C.</title>
        <authorList>
            <person name="Zheng Z."/>
        </authorList>
    </citation>
    <scope>NUCLEOTIDE SEQUENCE</scope>
    <source>
        <strain evidence="3">ZZ-2019</strain>
        <tissue evidence="3">Adductor muscle</tissue>
    </source>
</reference>
<dbReference type="InterPro" id="IPR002181">
    <property type="entry name" value="Fibrinogen_a/b/g_C_dom"/>
</dbReference>
<dbReference type="AlphaFoldDB" id="A0AA88YKA2"/>
<dbReference type="Pfam" id="PF00147">
    <property type="entry name" value="Fibrinogen_C"/>
    <property type="match status" value="1"/>
</dbReference>
<feature type="region of interest" description="Disordered" evidence="1">
    <location>
        <begin position="1"/>
        <end position="20"/>
    </location>
</feature>
<gene>
    <name evidence="3" type="ORF">FSP39_001922</name>
</gene>
<organism evidence="3 4">
    <name type="scientific">Pinctada imbricata</name>
    <name type="common">Atlantic pearl-oyster</name>
    <name type="synonym">Pinctada martensii</name>
    <dbReference type="NCBI Taxonomy" id="66713"/>
    <lineage>
        <taxon>Eukaryota</taxon>
        <taxon>Metazoa</taxon>
        <taxon>Spiralia</taxon>
        <taxon>Lophotrochozoa</taxon>
        <taxon>Mollusca</taxon>
        <taxon>Bivalvia</taxon>
        <taxon>Autobranchia</taxon>
        <taxon>Pteriomorphia</taxon>
        <taxon>Pterioida</taxon>
        <taxon>Pterioidea</taxon>
        <taxon>Pteriidae</taxon>
        <taxon>Pinctada</taxon>
    </lineage>
</organism>
<dbReference type="EMBL" id="VSWD01000005">
    <property type="protein sequence ID" value="KAK3101225.1"/>
    <property type="molecule type" value="Genomic_DNA"/>
</dbReference>
<evidence type="ECO:0000256" key="1">
    <source>
        <dbReference type="SAM" id="MobiDB-lite"/>
    </source>
</evidence>
<dbReference type="InterPro" id="IPR050373">
    <property type="entry name" value="Fibrinogen_C-term_domain"/>
</dbReference>
<dbReference type="PROSITE" id="PS00514">
    <property type="entry name" value="FIBRINOGEN_C_1"/>
    <property type="match status" value="1"/>
</dbReference>
<dbReference type="InterPro" id="IPR036056">
    <property type="entry name" value="Fibrinogen-like_C"/>
</dbReference>
<dbReference type="InterPro" id="IPR020837">
    <property type="entry name" value="Fibrinogen_CS"/>
</dbReference>
<dbReference type="PANTHER" id="PTHR19143:SF444">
    <property type="entry name" value="PROTEIN SCABROUS"/>
    <property type="match status" value="1"/>
</dbReference>
<feature type="domain" description="Fibrinogen C-terminal" evidence="2">
    <location>
        <begin position="1"/>
        <end position="76"/>
    </location>
</feature>
<name>A0AA88YKA2_PINIB</name>
<comment type="caution">
    <text evidence="3">The sequence shown here is derived from an EMBL/GenBank/DDBJ whole genome shotgun (WGS) entry which is preliminary data.</text>
</comment>
<dbReference type="PROSITE" id="PS51406">
    <property type="entry name" value="FIBRINOGEN_C_2"/>
    <property type="match status" value="1"/>
</dbReference>
<evidence type="ECO:0000313" key="3">
    <source>
        <dbReference type="EMBL" id="KAK3101225.1"/>
    </source>
</evidence>
<dbReference type="SUPFAM" id="SSF56496">
    <property type="entry name" value="Fibrinogen C-terminal domain-like"/>
    <property type="match status" value="1"/>
</dbReference>
<dbReference type="PANTHER" id="PTHR19143">
    <property type="entry name" value="FIBRINOGEN/TENASCIN/ANGIOPOEITIN"/>
    <property type="match status" value="1"/>
</dbReference>
<evidence type="ECO:0000313" key="4">
    <source>
        <dbReference type="Proteomes" id="UP001186944"/>
    </source>
</evidence>
<protein>
    <recommendedName>
        <fullName evidence="2">Fibrinogen C-terminal domain-containing protein</fullName>
    </recommendedName>
</protein>
<accession>A0AA88YKA2</accession>
<keyword evidence="4" id="KW-1185">Reference proteome</keyword>
<proteinExistence type="predicted"/>
<dbReference type="Gene3D" id="4.10.530.10">
    <property type="entry name" value="Gamma-fibrinogen Carboxyl Terminal Fragment, domain 2"/>
    <property type="match status" value="1"/>
</dbReference>